<comment type="function">
    <text evidence="7">Catalyzes the specific phosphorylation of the 3-hydroxyl group of shikimic acid using ATP as a cosubstrate.</text>
</comment>
<protein>
    <recommendedName>
        <fullName evidence="7">Shikimate kinase</fullName>
        <shortName evidence="7">SK</shortName>
        <ecNumber evidence="7">2.7.1.71</ecNumber>
    </recommendedName>
</protein>
<keyword evidence="6 7" id="KW-0057">Aromatic amino acid biosynthesis</keyword>
<comment type="subunit">
    <text evidence="7">Monomer.</text>
</comment>
<dbReference type="RefSeq" id="WP_092420696.1">
    <property type="nucleotide sequence ID" value="NZ_FNCL01000002.1"/>
</dbReference>
<evidence type="ECO:0000313" key="9">
    <source>
        <dbReference type="Proteomes" id="UP000199392"/>
    </source>
</evidence>
<dbReference type="InterPro" id="IPR000623">
    <property type="entry name" value="Shikimate_kinase/TSH1"/>
</dbReference>
<dbReference type="STRING" id="311180.SAMN04488050_101327"/>
<feature type="binding site" evidence="7">
    <location>
        <position position="92"/>
    </location>
    <ligand>
        <name>substrate</name>
    </ligand>
</feature>
<dbReference type="EC" id="2.7.1.71" evidence="7"/>
<keyword evidence="7" id="KW-0963">Cytoplasm</keyword>
<dbReference type="GO" id="GO:0005524">
    <property type="term" value="F:ATP binding"/>
    <property type="evidence" value="ECO:0007669"/>
    <property type="project" value="UniProtKB-UniRule"/>
</dbReference>
<keyword evidence="7" id="KW-0460">Magnesium</keyword>
<dbReference type="HAMAP" id="MF_00109">
    <property type="entry name" value="Shikimate_kinase"/>
    <property type="match status" value="1"/>
</dbReference>
<name>A0A1I6P5E5_9RHOB</name>
<dbReference type="SUPFAM" id="SSF52540">
    <property type="entry name" value="P-loop containing nucleoside triphosphate hydrolases"/>
    <property type="match status" value="1"/>
</dbReference>
<dbReference type="GO" id="GO:0008652">
    <property type="term" value="P:amino acid biosynthetic process"/>
    <property type="evidence" value="ECO:0007669"/>
    <property type="project" value="UniProtKB-KW"/>
</dbReference>
<evidence type="ECO:0000256" key="6">
    <source>
        <dbReference type="ARBA" id="ARBA00023141"/>
    </source>
</evidence>
<proteinExistence type="inferred from homology"/>
<keyword evidence="9" id="KW-1185">Reference proteome</keyword>
<feature type="binding site" evidence="7">
    <location>
        <position position="149"/>
    </location>
    <ligand>
        <name>substrate</name>
    </ligand>
</feature>
<evidence type="ECO:0000256" key="7">
    <source>
        <dbReference type="HAMAP-Rule" id="MF_00109"/>
    </source>
</evidence>
<keyword evidence="1 7" id="KW-0028">Amino-acid biosynthesis</keyword>
<keyword evidence="3 7" id="KW-0547">Nucleotide-binding</keyword>
<evidence type="ECO:0000256" key="2">
    <source>
        <dbReference type="ARBA" id="ARBA00022679"/>
    </source>
</evidence>
<feature type="binding site" evidence="7">
    <location>
        <position position="70"/>
    </location>
    <ligand>
        <name>substrate</name>
    </ligand>
</feature>
<comment type="pathway">
    <text evidence="7">Metabolic intermediate biosynthesis; chorismate biosynthesis; chorismate from D-erythrose 4-phosphate and phosphoenolpyruvate: step 5/7.</text>
</comment>
<comment type="caution">
    <text evidence="7">Lacks conserved residue(s) required for the propagation of feature annotation.</text>
</comment>
<comment type="catalytic activity">
    <reaction evidence="7">
        <text>shikimate + ATP = 3-phosphoshikimate + ADP + H(+)</text>
        <dbReference type="Rhea" id="RHEA:13121"/>
        <dbReference type="ChEBI" id="CHEBI:15378"/>
        <dbReference type="ChEBI" id="CHEBI:30616"/>
        <dbReference type="ChEBI" id="CHEBI:36208"/>
        <dbReference type="ChEBI" id="CHEBI:145989"/>
        <dbReference type="ChEBI" id="CHEBI:456216"/>
        <dbReference type="EC" id="2.7.1.71"/>
    </reaction>
</comment>
<dbReference type="GO" id="GO:0004765">
    <property type="term" value="F:shikimate kinase activity"/>
    <property type="evidence" value="ECO:0007669"/>
    <property type="project" value="UniProtKB-UniRule"/>
</dbReference>
<dbReference type="PANTHER" id="PTHR21087:SF16">
    <property type="entry name" value="SHIKIMATE KINASE 1, CHLOROPLASTIC"/>
    <property type="match status" value="1"/>
</dbReference>
<sequence length="191" mass="21257">MHGRETRGLNPKLKKTVVLVGMMGAGKSAVGRALASALDVPFRDSDTEIETAANMTIAEIFARDGEAFFRRKETQVIERLLDSRPAVLSTGGGAYMAEENRRMITEKGVAVWLDADLRVLWSRVRHRDSRPLLQTSDPLATLTEIYERRVPIYAQADLAVKSEQGLSVEGMARKVIETLMTRPDVLEECAR</sequence>
<dbReference type="PRINTS" id="PR01100">
    <property type="entry name" value="SHIKIMTKNASE"/>
</dbReference>
<comment type="subcellular location">
    <subcellularLocation>
        <location evidence="7">Cytoplasm</location>
    </subcellularLocation>
</comment>
<feature type="binding site" evidence="7">
    <location>
        <begin position="24"/>
        <end position="29"/>
    </location>
    <ligand>
        <name>ATP</name>
        <dbReference type="ChEBI" id="CHEBI:30616"/>
    </ligand>
</feature>
<comment type="cofactor">
    <cofactor evidence="7">
        <name>Mg(2+)</name>
        <dbReference type="ChEBI" id="CHEBI:18420"/>
    </cofactor>
    <text evidence="7">Binds 1 Mg(2+) ion per subunit.</text>
</comment>
<evidence type="ECO:0000256" key="1">
    <source>
        <dbReference type="ARBA" id="ARBA00022605"/>
    </source>
</evidence>
<evidence type="ECO:0000256" key="4">
    <source>
        <dbReference type="ARBA" id="ARBA00022777"/>
    </source>
</evidence>
<dbReference type="InterPro" id="IPR031322">
    <property type="entry name" value="Shikimate/glucono_kinase"/>
</dbReference>
<keyword evidence="5 7" id="KW-0067">ATP-binding</keyword>
<gene>
    <name evidence="7" type="primary">aroK</name>
    <name evidence="8" type="ORF">SAMN04488050_101327</name>
</gene>
<dbReference type="OrthoDB" id="9800332at2"/>
<dbReference type="CDD" id="cd00464">
    <property type="entry name" value="SK"/>
    <property type="match status" value="1"/>
</dbReference>
<dbReference type="Gene3D" id="3.40.50.300">
    <property type="entry name" value="P-loop containing nucleotide triphosphate hydrolases"/>
    <property type="match status" value="1"/>
</dbReference>
<dbReference type="InterPro" id="IPR027417">
    <property type="entry name" value="P-loop_NTPase"/>
</dbReference>
<dbReference type="UniPathway" id="UPA00053">
    <property type="reaction ID" value="UER00088"/>
</dbReference>
<dbReference type="PANTHER" id="PTHR21087">
    <property type="entry name" value="SHIKIMATE KINASE"/>
    <property type="match status" value="1"/>
</dbReference>
<dbReference type="EMBL" id="FOZW01000001">
    <property type="protein sequence ID" value="SFS35444.1"/>
    <property type="molecule type" value="Genomic_DNA"/>
</dbReference>
<keyword evidence="4 7" id="KW-0418">Kinase</keyword>
<keyword evidence="2 7" id="KW-0808">Transferase</keyword>
<comment type="similarity">
    <text evidence="7">Belongs to the shikimate kinase family.</text>
</comment>
<dbReference type="GO" id="GO:0009073">
    <property type="term" value="P:aromatic amino acid family biosynthetic process"/>
    <property type="evidence" value="ECO:0007669"/>
    <property type="project" value="UniProtKB-KW"/>
</dbReference>
<keyword evidence="7" id="KW-0479">Metal-binding</keyword>
<dbReference type="NCBIfam" id="NF010552">
    <property type="entry name" value="PRK13946.1"/>
    <property type="match status" value="1"/>
</dbReference>
<organism evidence="8 9">
    <name type="scientific">Alloyangia pacifica</name>
    <dbReference type="NCBI Taxonomy" id="311180"/>
    <lineage>
        <taxon>Bacteria</taxon>
        <taxon>Pseudomonadati</taxon>
        <taxon>Pseudomonadota</taxon>
        <taxon>Alphaproteobacteria</taxon>
        <taxon>Rhodobacterales</taxon>
        <taxon>Roseobacteraceae</taxon>
        <taxon>Alloyangia</taxon>
    </lineage>
</organism>
<dbReference type="GO" id="GO:0000287">
    <property type="term" value="F:magnesium ion binding"/>
    <property type="evidence" value="ECO:0007669"/>
    <property type="project" value="UniProtKB-UniRule"/>
</dbReference>
<dbReference type="AlphaFoldDB" id="A0A1I6P5E5"/>
<reference evidence="9" key="1">
    <citation type="submission" date="2016-10" db="EMBL/GenBank/DDBJ databases">
        <authorList>
            <person name="Varghese N."/>
            <person name="Submissions S."/>
        </authorList>
    </citation>
    <scope>NUCLEOTIDE SEQUENCE [LARGE SCALE GENOMIC DNA]</scope>
    <source>
        <strain evidence="9">DSM 26894</strain>
    </source>
</reference>
<evidence type="ECO:0000256" key="5">
    <source>
        <dbReference type="ARBA" id="ARBA00022840"/>
    </source>
</evidence>
<feature type="binding site" evidence="7">
    <location>
        <position position="28"/>
    </location>
    <ligand>
        <name>Mg(2+)</name>
        <dbReference type="ChEBI" id="CHEBI:18420"/>
    </ligand>
</feature>
<dbReference type="GO" id="GO:0005829">
    <property type="term" value="C:cytosol"/>
    <property type="evidence" value="ECO:0007669"/>
    <property type="project" value="TreeGrafter"/>
</dbReference>
<dbReference type="GO" id="GO:0009423">
    <property type="term" value="P:chorismate biosynthetic process"/>
    <property type="evidence" value="ECO:0007669"/>
    <property type="project" value="UniProtKB-UniRule"/>
</dbReference>
<feature type="binding site" evidence="7">
    <location>
        <position position="130"/>
    </location>
    <ligand>
        <name>ATP</name>
        <dbReference type="ChEBI" id="CHEBI:30616"/>
    </ligand>
</feature>
<feature type="binding site" evidence="7">
    <location>
        <position position="46"/>
    </location>
    <ligand>
        <name>substrate</name>
    </ligand>
</feature>
<accession>A0A1I6P5E5</accession>
<dbReference type="Pfam" id="PF01202">
    <property type="entry name" value="SKI"/>
    <property type="match status" value="1"/>
</dbReference>
<dbReference type="Proteomes" id="UP000199392">
    <property type="component" value="Unassembled WGS sequence"/>
</dbReference>
<evidence type="ECO:0000256" key="3">
    <source>
        <dbReference type="ARBA" id="ARBA00022741"/>
    </source>
</evidence>
<evidence type="ECO:0000313" key="8">
    <source>
        <dbReference type="EMBL" id="SFS35444.1"/>
    </source>
</evidence>